<evidence type="ECO:0000313" key="2">
    <source>
        <dbReference type="Proteomes" id="UP001234343"/>
    </source>
</evidence>
<protein>
    <submittedName>
        <fullName evidence="1">Uncharacterized protein</fullName>
    </submittedName>
</protein>
<evidence type="ECO:0000313" key="1">
    <source>
        <dbReference type="EMBL" id="MDM7859252.1"/>
    </source>
</evidence>
<sequence>MIDLVVNKFSWFLATDEKACQTVKVNEYPTLKTVLLIGRKCSLLFNQDPVTKDLWINVIYSKVLQRSAYPTTEINVDFLLIALVKGFKINKRFSSLEEQLDYYSNLIQKNLTSLASPGKSALLRALKLRDEHFESVVKLDGEN</sequence>
<dbReference type="EMBL" id="JAUCBP010000001">
    <property type="protein sequence ID" value="MDM7859252.1"/>
    <property type="molecule type" value="Genomic_DNA"/>
</dbReference>
<gene>
    <name evidence="1" type="ORF">QTP81_01365</name>
</gene>
<comment type="caution">
    <text evidence="1">The sequence shown here is derived from an EMBL/GenBank/DDBJ whole genome shotgun (WGS) entry which is preliminary data.</text>
</comment>
<reference evidence="1 2" key="1">
    <citation type="submission" date="2023-06" db="EMBL/GenBank/DDBJ databases">
        <title>Alteromonas sp. ASW11-36 isolated from intertidal sand.</title>
        <authorList>
            <person name="Li Y."/>
        </authorList>
    </citation>
    <scope>NUCLEOTIDE SEQUENCE [LARGE SCALE GENOMIC DNA]</scope>
    <source>
        <strain evidence="1 2">ASW11-36</strain>
    </source>
</reference>
<name>A0ABT7SST5_9ALTE</name>
<proteinExistence type="predicted"/>
<accession>A0ABT7SST5</accession>
<dbReference type="RefSeq" id="WP_289363171.1">
    <property type="nucleotide sequence ID" value="NZ_JAUCBP010000001.1"/>
</dbReference>
<organism evidence="1 2">
    <name type="scientific">Alteromonas arenosi</name>
    <dbReference type="NCBI Taxonomy" id="3055817"/>
    <lineage>
        <taxon>Bacteria</taxon>
        <taxon>Pseudomonadati</taxon>
        <taxon>Pseudomonadota</taxon>
        <taxon>Gammaproteobacteria</taxon>
        <taxon>Alteromonadales</taxon>
        <taxon>Alteromonadaceae</taxon>
        <taxon>Alteromonas/Salinimonas group</taxon>
        <taxon>Alteromonas</taxon>
    </lineage>
</organism>
<dbReference type="Proteomes" id="UP001234343">
    <property type="component" value="Unassembled WGS sequence"/>
</dbReference>
<keyword evidence="2" id="KW-1185">Reference proteome</keyword>